<reference evidence="3 4" key="1">
    <citation type="submission" date="2019-08" db="EMBL/GenBank/DDBJ databases">
        <title>Draft genome sequences of two oriental melons (Cucumis melo L. var makuwa).</title>
        <authorList>
            <person name="Kwon S.-Y."/>
        </authorList>
    </citation>
    <scope>NUCLEOTIDE SEQUENCE [LARGE SCALE GENOMIC DNA]</scope>
    <source>
        <strain evidence="4">cv. Chang Bougi</strain>
        <strain evidence="3">cv. SW 3</strain>
        <tissue evidence="1">Leaf</tissue>
    </source>
</reference>
<gene>
    <name evidence="2" type="ORF">E5676_scaffold487G00040</name>
    <name evidence="1" type="ORF">E6C27_scaffold1166G00050</name>
</gene>
<sequence>MEFVRSGEVVSRHFNLTLLAVIRLHDRPLDGTYIKVNVLQIDHPKYKTGKDLQPIRAFFDIRLHGQTDYKFLRGIQMLRDFSLLTKGRGTTFKSGVGCWVILHGKSYYPVQVQCRTILACCLLHNLINREMTNIDDLEDINEGDSTYATITSDNIHYIETSNEWTRWQDELATWMFNE</sequence>
<dbReference type="Proteomes" id="UP000321947">
    <property type="component" value="Unassembled WGS sequence"/>
</dbReference>
<evidence type="ECO:0000313" key="1">
    <source>
        <dbReference type="EMBL" id="KAA0050395.1"/>
    </source>
</evidence>
<comment type="caution">
    <text evidence="1">The sequence shown here is derived from an EMBL/GenBank/DDBJ whole genome shotgun (WGS) entry which is preliminary data.</text>
</comment>
<evidence type="ECO:0000313" key="4">
    <source>
        <dbReference type="Proteomes" id="UP000321947"/>
    </source>
</evidence>
<organism evidence="1 3">
    <name type="scientific">Cucumis melo var. makuwa</name>
    <name type="common">Oriental melon</name>
    <dbReference type="NCBI Taxonomy" id="1194695"/>
    <lineage>
        <taxon>Eukaryota</taxon>
        <taxon>Viridiplantae</taxon>
        <taxon>Streptophyta</taxon>
        <taxon>Embryophyta</taxon>
        <taxon>Tracheophyta</taxon>
        <taxon>Spermatophyta</taxon>
        <taxon>Magnoliopsida</taxon>
        <taxon>eudicotyledons</taxon>
        <taxon>Gunneridae</taxon>
        <taxon>Pentapetalae</taxon>
        <taxon>rosids</taxon>
        <taxon>fabids</taxon>
        <taxon>Cucurbitales</taxon>
        <taxon>Cucurbitaceae</taxon>
        <taxon>Benincaseae</taxon>
        <taxon>Cucumis</taxon>
    </lineage>
</organism>
<accession>A0A5A7U9W5</accession>
<dbReference type="EMBL" id="SSTD01018434">
    <property type="protein sequence ID" value="TYJ97985.1"/>
    <property type="molecule type" value="Genomic_DNA"/>
</dbReference>
<dbReference type="Proteomes" id="UP000321393">
    <property type="component" value="Unassembled WGS sequence"/>
</dbReference>
<evidence type="ECO:0000313" key="2">
    <source>
        <dbReference type="EMBL" id="TYJ97985.1"/>
    </source>
</evidence>
<evidence type="ECO:0000313" key="3">
    <source>
        <dbReference type="Proteomes" id="UP000321393"/>
    </source>
</evidence>
<name>A0A5A7U9W5_CUCMM</name>
<dbReference type="AlphaFoldDB" id="A0A5A7U9W5"/>
<protein>
    <submittedName>
        <fullName evidence="1 2">Nuclease HARBI1</fullName>
    </submittedName>
</protein>
<dbReference type="EMBL" id="SSTE01011858">
    <property type="protein sequence ID" value="KAA0050395.1"/>
    <property type="molecule type" value="Genomic_DNA"/>
</dbReference>
<proteinExistence type="predicted"/>
<dbReference type="OrthoDB" id="1851308at2759"/>